<feature type="region of interest" description="Disordered" evidence="1">
    <location>
        <begin position="113"/>
        <end position="151"/>
    </location>
</feature>
<dbReference type="AlphaFoldDB" id="A0AAV0TMF4"/>
<evidence type="ECO:0000313" key="2">
    <source>
        <dbReference type="EMBL" id="CAI5723159.1"/>
    </source>
</evidence>
<gene>
    <name evidence="2" type="ORF">HBR001_LOCUS3048</name>
</gene>
<comment type="caution">
    <text evidence="2">The sequence shown here is derived from an EMBL/GenBank/DDBJ whole genome shotgun (WGS) entry which is preliminary data.</text>
</comment>
<evidence type="ECO:0000256" key="1">
    <source>
        <dbReference type="SAM" id="MobiDB-lite"/>
    </source>
</evidence>
<proteinExistence type="predicted"/>
<name>A0AAV0TMF4_HYABA</name>
<accession>A0AAV0TMF4</accession>
<sequence length="816" mass="89223">MGAKRHAPFRSKYGVELALRVRDRDPETNEVLTATCMFCQSFGRENKAGALRRPTDKVAVFKPPFRKDAIQIHHVGQHAARWAAYCALLSDDTRRAFFTSADEAPDGVALLSTETSGRPVKTTRRAPHSVSKSTSTSRDRGPQRHVPVMPQPLRPTRHWVVDRDIVTVVIGTFVPHASAVITAGQTYLLHAVADFQDLVDETESGNDRPAADRTAARFRIVVAHPTQFQRFIDLLSASESLTTSATMLQQQTSKESVPGSPSLDAEGMEALVHVAARYARFLCAINFQQMADIVKSTGVCSIGLQVGPMAPALVGETQVLYCVHLQLRVFANGEVTSFHVLSMPVDDCHSLATDGLGRVFDTTEAVLDVIVPRWQDLVLAVVIETEGTMDHEAGDLRTVLCNAAIGRFETVLKPGSLKLCCAARQLDSLMQSFFSGIVGGEAIYTKLTTLVAYVSRQRALLSTIETDAPAIGDNRWRSIASVTMWFRRYSASIRAHLKTHRATCSPPDTWWIRVILAARVSQEVLPILLEMSSFSAETLFRRDAVVKLRAFVIDWFSISGPPKSNESAVAAGTARSETNTLVVSQDGKYSVSIDNVFAALEDLGSSTADILRAAKSEDDRIQALFETTLNDTAASVVGLVAGLTSVVTGMDGVGAMVSRLPAVLPQDLVNLRGRQFTAAVLPQMERLRVAGWTPQEIEWIEQDFQDLRGAYFCEASLKLALASCVNKHSVRDSWGCLQGRFTHLRRFCELMATAYPISGALHDIHNGPTSGCTPVATAPTTTTLFEDLKTEVSDLSVQAVLQAKQFRTLQAVRLQI</sequence>
<dbReference type="Proteomes" id="UP001162031">
    <property type="component" value="Unassembled WGS sequence"/>
</dbReference>
<keyword evidence="3" id="KW-1185">Reference proteome</keyword>
<dbReference type="EMBL" id="CANTFL010000470">
    <property type="protein sequence ID" value="CAI5723159.1"/>
    <property type="molecule type" value="Genomic_DNA"/>
</dbReference>
<organism evidence="2 3">
    <name type="scientific">Hyaloperonospora brassicae</name>
    <name type="common">Brassica downy mildew</name>
    <name type="synonym">Peronospora brassicae</name>
    <dbReference type="NCBI Taxonomy" id="162125"/>
    <lineage>
        <taxon>Eukaryota</taxon>
        <taxon>Sar</taxon>
        <taxon>Stramenopiles</taxon>
        <taxon>Oomycota</taxon>
        <taxon>Peronosporomycetes</taxon>
        <taxon>Peronosporales</taxon>
        <taxon>Peronosporaceae</taxon>
        <taxon>Hyaloperonospora</taxon>
    </lineage>
</organism>
<reference evidence="2" key="1">
    <citation type="submission" date="2022-12" db="EMBL/GenBank/DDBJ databases">
        <authorList>
            <person name="Webb A."/>
        </authorList>
    </citation>
    <scope>NUCLEOTIDE SEQUENCE</scope>
    <source>
        <strain evidence="2">Hp1</strain>
    </source>
</reference>
<evidence type="ECO:0000313" key="3">
    <source>
        <dbReference type="Proteomes" id="UP001162031"/>
    </source>
</evidence>
<dbReference type="PANTHER" id="PTHR37067:SF3">
    <property type="entry name" value="PX DOMAIN-CONTAINING PROTEIN"/>
    <property type="match status" value="1"/>
</dbReference>
<protein>
    <submittedName>
        <fullName evidence="2">Uncharacterized protein</fullName>
    </submittedName>
</protein>
<dbReference type="PANTHER" id="PTHR37067">
    <property type="entry name" value="PX DOMAIN-CONTAINING PROTEIN"/>
    <property type="match status" value="1"/>
</dbReference>